<dbReference type="Proteomes" id="UP001319180">
    <property type="component" value="Unassembled WGS sequence"/>
</dbReference>
<organism evidence="1 2">
    <name type="scientific">Dawidia soli</name>
    <dbReference type="NCBI Taxonomy" id="2782352"/>
    <lineage>
        <taxon>Bacteria</taxon>
        <taxon>Pseudomonadati</taxon>
        <taxon>Bacteroidota</taxon>
        <taxon>Cytophagia</taxon>
        <taxon>Cytophagales</taxon>
        <taxon>Chryseotaleaceae</taxon>
        <taxon>Dawidia</taxon>
    </lineage>
</organism>
<dbReference type="RefSeq" id="WP_254092095.1">
    <property type="nucleotide sequence ID" value="NZ_JAHESC010000032.1"/>
</dbReference>
<accession>A0AAP2GKB7</accession>
<sequence length="258" mass="28995">MEVTTTMKYNILVKTATNAFNIFGIEENQLSKLVNAYKDGDPEITFSGKKYSLVGLSEIKIFTFVGNDLQASVNHYMGNVVQRRKRGGQYYLPSGTLEKMGDHVTKDIIGDHVFGENINKTLPVGESYVSLERIKEMKAIVTPDADLRRLVRLCEELNDNYGRGNFLSVAIIGRALIDHVPPLFKFGSFDQLTANYGGAKDGKSFKKHMKHLNESLRSIADGYLHVTVRSKEALPTRQQVEFRSDIDALLMEIVRTLS</sequence>
<keyword evidence="2" id="KW-1185">Reference proteome</keyword>
<dbReference type="AlphaFoldDB" id="A0AAP2GKB7"/>
<evidence type="ECO:0000313" key="2">
    <source>
        <dbReference type="Proteomes" id="UP001319180"/>
    </source>
</evidence>
<comment type="caution">
    <text evidence="1">The sequence shown here is derived from an EMBL/GenBank/DDBJ whole genome shotgun (WGS) entry which is preliminary data.</text>
</comment>
<proteinExistence type="predicted"/>
<gene>
    <name evidence="1" type="ORF">KK078_20030</name>
</gene>
<evidence type="ECO:0000313" key="1">
    <source>
        <dbReference type="EMBL" id="MBT1688868.1"/>
    </source>
</evidence>
<dbReference type="EMBL" id="JAHESC010000032">
    <property type="protein sequence ID" value="MBT1688868.1"/>
    <property type="molecule type" value="Genomic_DNA"/>
</dbReference>
<reference evidence="1 2" key="1">
    <citation type="submission" date="2021-05" db="EMBL/GenBank/DDBJ databases">
        <title>A Polyphasic approach of four new species of the genus Ohtaekwangia: Ohtaekwangia histidinii sp. nov., Ohtaekwangia cretensis sp. nov., Ohtaekwangia indiensis sp. nov., Ohtaekwangia reichenbachii sp. nov. from diverse environment.</title>
        <authorList>
            <person name="Octaviana S."/>
        </authorList>
    </citation>
    <scope>NUCLEOTIDE SEQUENCE [LARGE SCALE GENOMIC DNA]</scope>
    <source>
        <strain evidence="1 2">PWU37</strain>
    </source>
</reference>
<name>A0AAP2GKB7_9BACT</name>
<protein>
    <submittedName>
        <fullName evidence="1">Uncharacterized protein</fullName>
    </submittedName>
</protein>